<feature type="signal peptide" evidence="1">
    <location>
        <begin position="1"/>
        <end position="19"/>
    </location>
</feature>
<organism evidence="2 3">
    <name type="scientific">Duganella sacchari</name>
    <dbReference type="NCBI Taxonomy" id="551987"/>
    <lineage>
        <taxon>Bacteria</taxon>
        <taxon>Pseudomonadati</taxon>
        <taxon>Pseudomonadota</taxon>
        <taxon>Betaproteobacteria</taxon>
        <taxon>Burkholderiales</taxon>
        <taxon>Oxalobacteraceae</taxon>
        <taxon>Telluria group</taxon>
        <taxon>Duganella</taxon>
    </lineage>
</organism>
<proteinExistence type="predicted"/>
<dbReference type="EMBL" id="FRCX01000014">
    <property type="protein sequence ID" value="SHN42566.1"/>
    <property type="molecule type" value="Genomic_DNA"/>
</dbReference>
<keyword evidence="3" id="KW-1185">Reference proteome</keyword>
<dbReference type="Proteomes" id="UP000184339">
    <property type="component" value="Unassembled WGS sequence"/>
</dbReference>
<feature type="chain" id="PRO_5012500727" evidence="1">
    <location>
        <begin position="20"/>
        <end position="112"/>
    </location>
</feature>
<evidence type="ECO:0000313" key="3">
    <source>
        <dbReference type="Proteomes" id="UP000184339"/>
    </source>
</evidence>
<protein>
    <submittedName>
        <fullName evidence="2">Uncharacterized protein</fullName>
    </submittedName>
</protein>
<dbReference type="RefSeq" id="WP_072788777.1">
    <property type="nucleotide sequence ID" value="NZ_FRCX01000014.1"/>
</dbReference>
<reference evidence="3" key="1">
    <citation type="submission" date="2016-11" db="EMBL/GenBank/DDBJ databases">
        <authorList>
            <person name="Varghese N."/>
            <person name="Submissions S."/>
        </authorList>
    </citation>
    <scope>NUCLEOTIDE SEQUENCE [LARGE SCALE GENOMIC DNA]</scope>
    <source>
        <strain evidence="3">Sac-22</strain>
    </source>
</reference>
<dbReference type="AlphaFoldDB" id="A0A1M7R8J4"/>
<dbReference type="STRING" id="551987.SAMN05192549_114107"/>
<name>A0A1M7R8J4_9BURK</name>
<sequence length="112" mass="12229">MRRLIALLLAVLVTVPALAIDRPFPSNILRGKFTPGYFPDITLDGKARQLSPAARIFNQDNRIEMPAALRGKDLVVNYTVDGMGNIDRIWILTPEEAAQKVLTAAEAAAATK</sequence>
<evidence type="ECO:0000313" key="2">
    <source>
        <dbReference type="EMBL" id="SHN42566.1"/>
    </source>
</evidence>
<keyword evidence="1" id="KW-0732">Signal</keyword>
<dbReference type="OrthoDB" id="7019622at2"/>
<evidence type="ECO:0000256" key="1">
    <source>
        <dbReference type="SAM" id="SignalP"/>
    </source>
</evidence>
<gene>
    <name evidence="2" type="ORF">SAMN05192549_114107</name>
</gene>
<accession>A0A1M7R8J4</accession>